<evidence type="ECO:0008006" key="3">
    <source>
        <dbReference type="Google" id="ProtNLM"/>
    </source>
</evidence>
<organism evidence="1 2">
    <name type="scientific">Nonomuraea angiospora</name>
    <dbReference type="NCBI Taxonomy" id="46172"/>
    <lineage>
        <taxon>Bacteria</taxon>
        <taxon>Bacillati</taxon>
        <taxon>Actinomycetota</taxon>
        <taxon>Actinomycetes</taxon>
        <taxon>Streptosporangiales</taxon>
        <taxon>Streptosporangiaceae</taxon>
        <taxon>Nonomuraea</taxon>
    </lineage>
</organism>
<evidence type="ECO:0000313" key="2">
    <source>
        <dbReference type="Proteomes" id="UP000633509"/>
    </source>
</evidence>
<dbReference type="RefSeq" id="WP_225963327.1">
    <property type="nucleotide sequence ID" value="NZ_JADBEK010000001.1"/>
</dbReference>
<proteinExistence type="predicted"/>
<sequence>MKEDDDLQTGGEDLSAVVTAVLTGSRLLVAVAVRSLGTVGDRVTLPQFRMLVVLAGHGETKLVTMAHQRLSRRRGLRQSCPMQILHNANAAVLNHQRLLESTGLTTPESFPTPSI</sequence>
<dbReference type="InterPro" id="IPR036388">
    <property type="entry name" value="WH-like_DNA-bd_sf"/>
</dbReference>
<keyword evidence="2" id="KW-1185">Reference proteome</keyword>
<evidence type="ECO:0000313" key="1">
    <source>
        <dbReference type="EMBL" id="MBE1583445.1"/>
    </source>
</evidence>
<protein>
    <recommendedName>
        <fullName evidence="3">MarR family transcriptional regulator</fullName>
    </recommendedName>
</protein>
<reference evidence="1 2" key="1">
    <citation type="submission" date="2020-10" db="EMBL/GenBank/DDBJ databases">
        <title>Sequencing the genomes of 1000 actinobacteria strains.</title>
        <authorList>
            <person name="Klenk H.-P."/>
        </authorList>
    </citation>
    <scope>NUCLEOTIDE SEQUENCE [LARGE SCALE GENOMIC DNA]</scope>
    <source>
        <strain evidence="1 2">DSM 43173</strain>
    </source>
</reference>
<gene>
    <name evidence="1" type="ORF">H4W80_001703</name>
</gene>
<comment type="caution">
    <text evidence="1">The sequence shown here is derived from an EMBL/GenBank/DDBJ whole genome shotgun (WGS) entry which is preliminary data.</text>
</comment>
<dbReference type="EMBL" id="JADBEK010000001">
    <property type="protein sequence ID" value="MBE1583445.1"/>
    <property type="molecule type" value="Genomic_DNA"/>
</dbReference>
<dbReference type="Proteomes" id="UP000633509">
    <property type="component" value="Unassembled WGS sequence"/>
</dbReference>
<name>A0ABR9LRZ7_9ACTN</name>
<dbReference type="Gene3D" id="1.10.10.10">
    <property type="entry name" value="Winged helix-like DNA-binding domain superfamily/Winged helix DNA-binding domain"/>
    <property type="match status" value="1"/>
</dbReference>
<accession>A0ABR9LRZ7</accession>